<proteinExistence type="predicted"/>
<dbReference type="GO" id="GO:0006633">
    <property type="term" value="P:fatty acid biosynthetic process"/>
    <property type="evidence" value="ECO:0007669"/>
    <property type="project" value="UniProtKB-KW"/>
</dbReference>
<keyword evidence="4" id="KW-0275">Fatty acid biosynthesis</keyword>
<evidence type="ECO:0000313" key="5">
    <source>
        <dbReference type="EMBL" id="PPI83318.1"/>
    </source>
</evidence>
<dbReference type="AlphaFoldDB" id="A0A2S5Z7N1"/>
<dbReference type="InterPro" id="IPR007431">
    <property type="entry name" value="ACP_PD"/>
</dbReference>
<keyword evidence="1" id="KW-0444">Lipid biosynthesis</keyword>
<dbReference type="PANTHER" id="PTHR38764:SF1">
    <property type="entry name" value="ACYL CARRIER PROTEIN PHOSPHODIESTERASE"/>
    <property type="match status" value="1"/>
</dbReference>
<evidence type="ECO:0000256" key="4">
    <source>
        <dbReference type="ARBA" id="ARBA00023160"/>
    </source>
</evidence>
<comment type="caution">
    <text evidence="5">The sequence shown here is derived from an EMBL/GenBank/DDBJ whole genome shotgun (WGS) entry which is preliminary data.</text>
</comment>
<evidence type="ECO:0000256" key="1">
    <source>
        <dbReference type="ARBA" id="ARBA00022516"/>
    </source>
</evidence>
<dbReference type="PANTHER" id="PTHR38764">
    <property type="entry name" value="ACYL CARRIER PROTEIN PHOSPHODIESTERASE"/>
    <property type="match status" value="1"/>
</dbReference>
<evidence type="ECO:0000313" key="6">
    <source>
        <dbReference type="Proteomes" id="UP000239917"/>
    </source>
</evidence>
<dbReference type="OrthoDB" id="8442777at2"/>
<keyword evidence="4" id="KW-0276">Fatty acid metabolism</keyword>
<sequence length="191" mass="22211">MNHLAHVFLAPDSPEARVGSILGDFTRGVDLSTLPDAVKQGVRHHRAVDSFTDQHPNVLASKQVFSRQRRRFAGVALDILYDHFLLKHWGRFSDIEQEAFIRGIYNELQQKEHLMPDNMARITRRMVWHDWFGAYRDLENIGYALDRVAGRIRFKNEFTGMIVEIRANECELEKHFLSFFPDLQKFAGGIE</sequence>
<keyword evidence="3" id="KW-0443">Lipid metabolism</keyword>
<dbReference type="Pfam" id="PF04336">
    <property type="entry name" value="ACP_PD"/>
    <property type="match status" value="1"/>
</dbReference>
<accession>A0A2S5Z7N1</accession>
<reference evidence="5 6" key="1">
    <citation type="submission" date="2018-01" db="EMBL/GenBank/DDBJ databases">
        <title>Complete genome sequences of the type strains of Marinobacter flavimaris and Marinobacter maroccanus.</title>
        <authorList>
            <person name="Palau M."/>
            <person name="Boujida N."/>
            <person name="Manresa A."/>
            <person name="Minana-Galbis D."/>
        </authorList>
    </citation>
    <scope>NUCLEOTIDE SEQUENCE [LARGE SCALE GENOMIC DNA]</scope>
    <source>
        <strain evidence="5 6">N4</strain>
    </source>
</reference>
<dbReference type="EMBL" id="PSSX01000015">
    <property type="protein sequence ID" value="PPI83318.1"/>
    <property type="molecule type" value="Genomic_DNA"/>
</dbReference>
<keyword evidence="6" id="KW-1185">Reference proteome</keyword>
<protein>
    <submittedName>
        <fullName evidence="5">DUF479 domain-containing protein</fullName>
    </submittedName>
</protein>
<dbReference type="PIRSF" id="PIRSF011489">
    <property type="entry name" value="DUF479"/>
    <property type="match status" value="1"/>
</dbReference>
<name>A0A2S5Z7N1_9GAMM</name>
<organism evidence="5 6">
    <name type="scientific">Marinobacter maroccanus</name>
    <dbReference type="NCBI Taxonomy" id="2055143"/>
    <lineage>
        <taxon>Bacteria</taxon>
        <taxon>Pseudomonadati</taxon>
        <taxon>Pseudomonadota</taxon>
        <taxon>Gammaproteobacteria</taxon>
        <taxon>Pseudomonadales</taxon>
        <taxon>Marinobacteraceae</taxon>
        <taxon>Marinobacter</taxon>
    </lineage>
</organism>
<dbReference type="RefSeq" id="WP_104322692.1">
    <property type="nucleotide sequence ID" value="NZ_PSSX01000015.1"/>
</dbReference>
<gene>
    <name evidence="5" type="ORF">KEHDKFFH_15235</name>
</gene>
<dbReference type="GO" id="GO:0008770">
    <property type="term" value="F:[acyl-carrier-protein] phosphodiesterase activity"/>
    <property type="evidence" value="ECO:0007669"/>
    <property type="project" value="InterPro"/>
</dbReference>
<keyword evidence="2" id="KW-0378">Hydrolase</keyword>
<evidence type="ECO:0000256" key="3">
    <source>
        <dbReference type="ARBA" id="ARBA00023098"/>
    </source>
</evidence>
<evidence type="ECO:0000256" key="2">
    <source>
        <dbReference type="ARBA" id="ARBA00022801"/>
    </source>
</evidence>
<dbReference type="Proteomes" id="UP000239917">
    <property type="component" value="Unassembled WGS sequence"/>
</dbReference>